<evidence type="ECO:0000313" key="2">
    <source>
        <dbReference type="EMBL" id="KAJ7973248.1"/>
    </source>
</evidence>
<dbReference type="GO" id="GO:0003743">
    <property type="term" value="F:translation initiation factor activity"/>
    <property type="evidence" value="ECO:0007669"/>
    <property type="project" value="UniProtKB-KW"/>
</dbReference>
<dbReference type="GO" id="GO:0006361">
    <property type="term" value="P:transcription initiation at RNA polymerase I promoter"/>
    <property type="evidence" value="ECO:0007669"/>
    <property type="project" value="InterPro"/>
</dbReference>
<dbReference type="AlphaFoldDB" id="A0AAD7Q1Q4"/>
<dbReference type="KEGG" id="qsa:O6P43_011018"/>
<organism evidence="2 3">
    <name type="scientific">Quillaja saponaria</name>
    <name type="common">Soap bark tree</name>
    <dbReference type="NCBI Taxonomy" id="32244"/>
    <lineage>
        <taxon>Eukaryota</taxon>
        <taxon>Viridiplantae</taxon>
        <taxon>Streptophyta</taxon>
        <taxon>Embryophyta</taxon>
        <taxon>Tracheophyta</taxon>
        <taxon>Spermatophyta</taxon>
        <taxon>Magnoliopsida</taxon>
        <taxon>eudicotyledons</taxon>
        <taxon>Gunneridae</taxon>
        <taxon>Pentapetalae</taxon>
        <taxon>rosids</taxon>
        <taxon>fabids</taxon>
        <taxon>Fabales</taxon>
        <taxon>Quillajaceae</taxon>
        <taxon>Quillaja</taxon>
    </lineage>
</organism>
<evidence type="ECO:0000256" key="1">
    <source>
        <dbReference type="ARBA" id="ARBA00010098"/>
    </source>
</evidence>
<keyword evidence="3" id="KW-1185">Reference proteome</keyword>
<protein>
    <submittedName>
        <fullName evidence="2">RNA polymerase I-specific transcription initiation factor RRN3</fullName>
    </submittedName>
</protein>
<dbReference type="PANTHER" id="PTHR12790">
    <property type="entry name" value="TRANSCRIPTION INITIATION FACTOR IA RRN3"/>
    <property type="match status" value="1"/>
</dbReference>
<reference evidence="2" key="1">
    <citation type="journal article" date="2023" name="Science">
        <title>Elucidation of the pathway for biosynthesis of saponin adjuvants from the soapbark tree.</title>
        <authorList>
            <person name="Reed J."/>
            <person name="Orme A."/>
            <person name="El-Demerdash A."/>
            <person name="Owen C."/>
            <person name="Martin L.B.B."/>
            <person name="Misra R.C."/>
            <person name="Kikuchi S."/>
            <person name="Rejzek M."/>
            <person name="Martin A.C."/>
            <person name="Harkess A."/>
            <person name="Leebens-Mack J."/>
            <person name="Louveau T."/>
            <person name="Stephenson M.J."/>
            <person name="Osbourn A."/>
        </authorList>
    </citation>
    <scope>NUCLEOTIDE SEQUENCE</scope>
    <source>
        <strain evidence="2">S10</strain>
    </source>
</reference>
<comment type="caution">
    <text evidence="2">The sequence shown here is derived from an EMBL/GenBank/DDBJ whole genome shotgun (WGS) entry which is preliminary data.</text>
</comment>
<dbReference type="Pfam" id="PF05327">
    <property type="entry name" value="RRN3"/>
    <property type="match status" value="1"/>
</dbReference>
<comment type="similarity">
    <text evidence="1">Belongs to the RRN3 family.</text>
</comment>
<dbReference type="GO" id="GO:0005634">
    <property type="term" value="C:nucleus"/>
    <property type="evidence" value="ECO:0007669"/>
    <property type="project" value="TreeGrafter"/>
</dbReference>
<dbReference type="EMBL" id="JARAOO010000004">
    <property type="protein sequence ID" value="KAJ7973248.1"/>
    <property type="molecule type" value="Genomic_DNA"/>
</dbReference>
<dbReference type="GO" id="GO:0001181">
    <property type="term" value="F:RNA polymerase I general transcription initiation factor activity"/>
    <property type="evidence" value="ECO:0007669"/>
    <property type="project" value="InterPro"/>
</dbReference>
<keyword evidence="2" id="KW-0396">Initiation factor</keyword>
<dbReference type="GO" id="GO:0001042">
    <property type="term" value="F:RNA polymerase I core binding"/>
    <property type="evidence" value="ECO:0007669"/>
    <property type="project" value="TreeGrafter"/>
</dbReference>
<dbReference type="PANTHER" id="PTHR12790:SF0">
    <property type="entry name" value="RNA POLYMERASE I-SPECIFIC TRANSCRIPTION INITIATION FACTOR RRN3-RELATED"/>
    <property type="match status" value="1"/>
</dbReference>
<dbReference type="InterPro" id="IPR007991">
    <property type="entry name" value="RNA_pol_I_trans_ini_fac_RRN3"/>
</dbReference>
<accession>A0AAD7Q1Q4</accession>
<proteinExistence type="inferred from homology"/>
<keyword evidence="2" id="KW-0648">Protein biosynthesis</keyword>
<dbReference type="Proteomes" id="UP001163823">
    <property type="component" value="Chromosome 4"/>
</dbReference>
<gene>
    <name evidence="2" type="ORF">O6P43_011018</name>
</gene>
<evidence type="ECO:0000313" key="3">
    <source>
        <dbReference type="Proteomes" id="UP001163823"/>
    </source>
</evidence>
<name>A0AAD7Q1Q4_QUISA</name>
<sequence length="115" mass="13062">MLRLEKGVLGEVVGVTILTSLIDRMIELDLEIRWDDILKDDSSKAIFLEFEDFNRIADEGMKDGRELPKQSLSWKSLQGNLTAEKLDGLMVLTFKHLKSCQSSDRLAEAFESLLC</sequence>